<protein>
    <recommendedName>
        <fullName evidence="2">Co-chaperone DjlA N-terminal domain-containing protein</fullName>
    </recommendedName>
</protein>
<name>A0A0F9EGS5_9ZZZZ</name>
<comment type="caution">
    <text evidence="1">The sequence shown here is derived from an EMBL/GenBank/DDBJ whole genome shotgun (WGS) entry which is preliminary data.</text>
</comment>
<dbReference type="Gene3D" id="1.10.3680.10">
    <property type="entry name" value="TerB-like"/>
    <property type="match status" value="1"/>
</dbReference>
<proteinExistence type="predicted"/>
<accession>A0A0F9EGS5</accession>
<dbReference type="InterPro" id="IPR029024">
    <property type="entry name" value="TerB-like"/>
</dbReference>
<evidence type="ECO:0000313" key="1">
    <source>
        <dbReference type="EMBL" id="KKL29036.1"/>
    </source>
</evidence>
<feature type="non-terminal residue" evidence="1">
    <location>
        <position position="57"/>
    </location>
</feature>
<evidence type="ECO:0008006" key="2">
    <source>
        <dbReference type="Google" id="ProtNLM"/>
    </source>
</evidence>
<reference evidence="1" key="1">
    <citation type="journal article" date="2015" name="Nature">
        <title>Complex archaea that bridge the gap between prokaryotes and eukaryotes.</title>
        <authorList>
            <person name="Spang A."/>
            <person name="Saw J.H."/>
            <person name="Jorgensen S.L."/>
            <person name="Zaremba-Niedzwiedzka K."/>
            <person name="Martijn J."/>
            <person name="Lind A.E."/>
            <person name="van Eijk R."/>
            <person name="Schleper C."/>
            <person name="Guy L."/>
            <person name="Ettema T.J."/>
        </authorList>
    </citation>
    <scope>NUCLEOTIDE SEQUENCE</scope>
</reference>
<dbReference type="EMBL" id="LAZR01034884">
    <property type="protein sequence ID" value="KKL29036.1"/>
    <property type="molecule type" value="Genomic_DNA"/>
</dbReference>
<gene>
    <name evidence="1" type="ORF">LCGC14_2369170</name>
</gene>
<organism evidence="1">
    <name type="scientific">marine sediment metagenome</name>
    <dbReference type="NCBI Taxonomy" id="412755"/>
    <lineage>
        <taxon>unclassified sequences</taxon>
        <taxon>metagenomes</taxon>
        <taxon>ecological metagenomes</taxon>
    </lineage>
</organism>
<dbReference type="SUPFAM" id="SSF158682">
    <property type="entry name" value="TerB-like"/>
    <property type="match status" value="1"/>
</dbReference>
<dbReference type="AlphaFoldDB" id="A0A0F9EGS5"/>
<sequence>MRNNSERDLKNVMVMVLLDGKVTDEEKDFIEMLRIRLGVEADEFNNLVREVRADPKR</sequence>